<keyword evidence="3" id="KW-1185">Reference proteome</keyword>
<dbReference type="EMBL" id="CAJHIA010000012">
    <property type="protein sequence ID" value="CAD6444505.1"/>
    <property type="molecule type" value="Genomic_DNA"/>
</dbReference>
<proteinExistence type="predicted"/>
<reference evidence="2" key="1">
    <citation type="submission" date="2020-10" db="EMBL/GenBank/DDBJ databases">
        <authorList>
            <person name="Kusch S."/>
        </authorList>
    </citation>
    <scope>NUCLEOTIDE SEQUENCE</scope>
    <source>
        <strain evidence="2">SwB9</strain>
    </source>
</reference>
<dbReference type="AlphaFoldDB" id="A0A8H2ZPK1"/>
<protein>
    <submittedName>
        <fullName evidence="2">72d9b908-c93e-4e46-aa45-cc103b0fe4b2</fullName>
    </submittedName>
</protein>
<feature type="region of interest" description="Disordered" evidence="1">
    <location>
        <begin position="48"/>
        <end position="70"/>
    </location>
</feature>
<accession>A0A8H2ZPK1</accession>
<evidence type="ECO:0000256" key="1">
    <source>
        <dbReference type="SAM" id="MobiDB-lite"/>
    </source>
</evidence>
<sequence length="293" mass="33628">MPGFFFIPKLFAIMKVTPSEDFDIVPGLEDEEIKLPDADITIATEIPSDEEEDYAEFSAAEPEPEPGTDNTLIFERSKLKTEIRRLCFITGVFERKLAALTATPKEAKATNDNTNDGDGIEGDFTDEIAEYSSHALETLREEYHSKLEKSFRKDKTSGRIPWIDTVPSLKRLNERLAEDVISMSARDLLDLRRWIDRVFDQGMTNCLPCGPTSASRFQWKKRYSENGLNDILRLVLGDHKSLEDLEKLRRHYDRIIGKGMVFSYLERRISVESKKRKNIDSYAEDSDAVEEME</sequence>
<name>A0A8H2ZPK1_9HELO</name>
<dbReference type="Proteomes" id="UP000624404">
    <property type="component" value="Unassembled WGS sequence"/>
</dbReference>
<evidence type="ECO:0000313" key="2">
    <source>
        <dbReference type="EMBL" id="CAD6444505.1"/>
    </source>
</evidence>
<gene>
    <name evidence="2" type="ORF">SCLTRI_LOCUS4297</name>
</gene>
<comment type="caution">
    <text evidence="2">The sequence shown here is derived from an EMBL/GenBank/DDBJ whole genome shotgun (WGS) entry which is preliminary data.</text>
</comment>
<dbReference type="OrthoDB" id="3547255at2759"/>
<organism evidence="2 3">
    <name type="scientific">Sclerotinia trifoliorum</name>
    <dbReference type="NCBI Taxonomy" id="28548"/>
    <lineage>
        <taxon>Eukaryota</taxon>
        <taxon>Fungi</taxon>
        <taxon>Dikarya</taxon>
        <taxon>Ascomycota</taxon>
        <taxon>Pezizomycotina</taxon>
        <taxon>Leotiomycetes</taxon>
        <taxon>Helotiales</taxon>
        <taxon>Sclerotiniaceae</taxon>
        <taxon>Sclerotinia</taxon>
    </lineage>
</organism>
<evidence type="ECO:0000313" key="3">
    <source>
        <dbReference type="Proteomes" id="UP000624404"/>
    </source>
</evidence>